<dbReference type="Pfam" id="PF04116">
    <property type="entry name" value="FA_hydroxylase"/>
    <property type="match status" value="1"/>
</dbReference>
<protein>
    <recommendedName>
        <fullName evidence="6">Fatty acid hydroxylase domain-containing protein</fullName>
    </recommendedName>
</protein>
<feature type="domain" description="Fatty acid hydroxylase" evidence="6">
    <location>
        <begin position="215"/>
        <end position="346"/>
    </location>
</feature>
<dbReference type="InterPro" id="IPR006694">
    <property type="entry name" value="Fatty_acid_hydroxylase"/>
</dbReference>
<feature type="transmembrane region" description="Helical" evidence="5">
    <location>
        <begin position="156"/>
        <end position="175"/>
    </location>
</feature>
<dbReference type="EMBL" id="JBAMIC010000011">
    <property type="protein sequence ID" value="KAK7099676.1"/>
    <property type="molecule type" value="Genomic_DNA"/>
</dbReference>
<reference evidence="7 8" key="1">
    <citation type="submission" date="2024-02" db="EMBL/GenBank/DDBJ databases">
        <title>Chromosome-scale genome assembly of the rough periwinkle Littorina saxatilis.</title>
        <authorList>
            <person name="De Jode A."/>
            <person name="Faria R."/>
            <person name="Formenti G."/>
            <person name="Sims Y."/>
            <person name="Smith T.P."/>
            <person name="Tracey A."/>
            <person name="Wood J.M.D."/>
            <person name="Zagrodzka Z.B."/>
            <person name="Johannesson K."/>
            <person name="Butlin R.K."/>
            <person name="Leder E.H."/>
        </authorList>
    </citation>
    <scope>NUCLEOTIDE SEQUENCE [LARGE SCALE GENOMIC DNA]</scope>
    <source>
        <strain evidence="7">Snail1</strain>
        <tissue evidence="7">Muscle</tissue>
    </source>
</reference>
<dbReference type="InterPro" id="IPR050307">
    <property type="entry name" value="Sterol_Desaturase_Related"/>
</dbReference>
<evidence type="ECO:0000259" key="6">
    <source>
        <dbReference type="Pfam" id="PF04116"/>
    </source>
</evidence>
<evidence type="ECO:0000256" key="4">
    <source>
        <dbReference type="ARBA" id="ARBA00023136"/>
    </source>
</evidence>
<sequence length="368" mass="42365">MPPRTPTTQGRVLRSTTRKAEAEVLDNTAAAAILDPKNHHLFEKDVQQGSIIKSATAAPVIVPDQRFVWSVRLSLVLLAITSYMFADVIQGWIDVLWQYLLGTWWFRSVYFETVWATTTYAYLIPLYPYAMHYMSFLNCYKVDKSTTYIHQTLPDLLLEGVVYMTPLALMDTFMVKRYCGADPNEWTVKAQDWIQTTRALPLDPPSVWQLFYQVVGGVIIYDVLFFFLHLTLHKFRPLYVWFHATHHDHDIMHAHVTNQLSVGERVALILAANQALKILSSHPMSRAVFVPVFLWLLIENHAGYDLPWGLQHLVPGGLWGGPRVHFAHHMHGSRHYQPFMTFMDAALEWWEGRSGPKKECHCCSGKKL</sequence>
<dbReference type="GO" id="GO:0008610">
    <property type="term" value="P:lipid biosynthetic process"/>
    <property type="evidence" value="ECO:0007669"/>
    <property type="project" value="InterPro"/>
</dbReference>
<dbReference type="PANTHER" id="PTHR11863">
    <property type="entry name" value="STEROL DESATURASE"/>
    <property type="match status" value="1"/>
</dbReference>
<evidence type="ECO:0000313" key="7">
    <source>
        <dbReference type="EMBL" id="KAK7099676.1"/>
    </source>
</evidence>
<keyword evidence="2 5" id="KW-0812">Transmembrane</keyword>
<evidence type="ECO:0000256" key="5">
    <source>
        <dbReference type="SAM" id="Phobius"/>
    </source>
</evidence>
<proteinExistence type="predicted"/>
<feature type="transmembrane region" description="Helical" evidence="5">
    <location>
        <begin position="113"/>
        <end position="135"/>
    </location>
</feature>
<feature type="transmembrane region" description="Helical" evidence="5">
    <location>
        <begin position="210"/>
        <end position="232"/>
    </location>
</feature>
<evidence type="ECO:0000313" key="8">
    <source>
        <dbReference type="Proteomes" id="UP001374579"/>
    </source>
</evidence>
<evidence type="ECO:0000256" key="2">
    <source>
        <dbReference type="ARBA" id="ARBA00022692"/>
    </source>
</evidence>
<comment type="subcellular location">
    <subcellularLocation>
        <location evidence="1">Membrane</location>
    </subcellularLocation>
</comment>
<accession>A0AAN9G8Z3</accession>
<name>A0AAN9G8Z3_9CAEN</name>
<comment type="caution">
    <text evidence="7">The sequence shown here is derived from an EMBL/GenBank/DDBJ whole genome shotgun (WGS) entry which is preliminary data.</text>
</comment>
<gene>
    <name evidence="7" type="ORF">V1264_022754</name>
</gene>
<feature type="transmembrane region" description="Helical" evidence="5">
    <location>
        <begin position="73"/>
        <end position="93"/>
    </location>
</feature>
<dbReference type="Proteomes" id="UP001374579">
    <property type="component" value="Unassembled WGS sequence"/>
</dbReference>
<dbReference type="GO" id="GO:0016020">
    <property type="term" value="C:membrane"/>
    <property type="evidence" value="ECO:0007669"/>
    <property type="project" value="UniProtKB-SubCell"/>
</dbReference>
<dbReference type="AlphaFoldDB" id="A0AAN9G8Z3"/>
<organism evidence="7 8">
    <name type="scientific">Littorina saxatilis</name>
    <dbReference type="NCBI Taxonomy" id="31220"/>
    <lineage>
        <taxon>Eukaryota</taxon>
        <taxon>Metazoa</taxon>
        <taxon>Spiralia</taxon>
        <taxon>Lophotrochozoa</taxon>
        <taxon>Mollusca</taxon>
        <taxon>Gastropoda</taxon>
        <taxon>Caenogastropoda</taxon>
        <taxon>Littorinimorpha</taxon>
        <taxon>Littorinoidea</taxon>
        <taxon>Littorinidae</taxon>
        <taxon>Littorina</taxon>
    </lineage>
</organism>
<dbReference type="GO" id="GO:0016491">
    <property type="term" value="F:oxidoreductase activity"/>
    <property type="evidence" value="ECO:0007669"/>
    <property type="project" value="InterPro"/>
</dbReference>
<evidence type="ECO:0000256" key="3">
    <source>
        <dbReference type="ARBA" id="ARBA00022989"/>
    </source>
</evidence>
<dbReference type="GO" id="GO:0005506">
    <property type="term" value="F:iron ion binding"/>
    <property type="evidence" value="ECO:0007669"/>
    <property type="project" value="InterPro"/>
</dbReference>
<keyword evidence="3 5" id="KW-1133">Transmembrane helix</keyword>
<keyword evidence="8" id="KW-1185">Reference proteome</keyword>
<keyword evidence="4 5" id="KW-0472">Membrane</keyword>
<evidence type="ECO:0000256" key="1">
    <source>
        <dbReference type="ARBA" id="ARBA00004370"/>
    </source>
</evidence>